<name>A0ABY0II88_9BACT</name>
<dbReference type="InterPro" id="IPR001075">
    <property type="entry name" value="NIF_FeS_clus_asmbl_NifU_C"/>
</dbReference>
<comment type="caution">
    <text evidence="2">The sequence shown here is derived from an EMBL/GenBank/DDBJ whole genome shotgun (WGS) entry which is preliminary data.</text>
</comment>
<dbReference type="RefSeq" id="WP_114705602.1">
    <property type="nucleotide sequence ID" value="NZ_QDKL01000001.1"/>
</dbReference>
<sequence length="84" mass="9249">MIRKIEKLFDEQVRPALAAHGGDIELVDYDNDKLYVKMTGGCQGCSASQATLTDGVARLVKQHFPDIVDIVDVTDHSKGDNPFM</sequence>
<evidence type="ECO:0000313" key="3">
    <source>
        <dbReference type="Proteomes" id="UP000443582"/>
    </source>
</evidence>
<dbReference type="Proteomes" id="UP000443582">
    <property type="component" value="Unassembled WGS sequence"/>
</dbReference>
<dbReference type="EMBL" id="QDKL01000001">
    <property type="protein sequence ID" value="RZF22658.1"/>
    <property type="molecule type" value="Genomic_DNA"/>
</dbReference>
<evidence type="ECO:0000259" key="1">
    <source>
        <dbReference type="Pfam" id="PF01106"/>
    </source>
</evidence>
<dbReference type="SUPFAM" id="SSF117916">
    <property type="entry name" value="Fe-S cluster assembly (FSCA) domain-like"/>
    <property type="match status" value="1"/>
</dbReference>
<gene>
    <name evidence="2" type="ORF">DAY19_02480</name>
</gene>
<dbReference type="Gene3D" id="3.30.300.130">
    <property type="entry name" value="Fe-S cluster assembly (FSCA)"/>
    <property type="match status" value="1"/>
</dbReference>
<evidence type="ECO:0000313" key="2">
    <source>
        <dbReference type="EMBL" id="RZF22658.1"/>
    </source>
</evidence>
<dbReference type="InterPro" id="IPR034904">
    <property type="entry name" value="FSCA_dom_sf"/>
</dbReference>
<organism evidence="2 3">
    <name type="scientific">Halobacteriovorax vibrionivorans</name>
    <dbReference type="NCBI Taxonomy" id="2152716"/>
    <lineage>
        <taxon>Bacteria</taxon>
        <taxon>Pseudomonadati</taxon>
        <taxon>Bdellovibrionota</taxon>
        <taxon>Bacteriovoracia</taxon>
        <taxon>Bacteriovoracales</taxon>
        <taxon>Halobacteriovoraceae</taxon>
        <taxon>Halobacteriovorax</taxon>
    </lineage>
</organism>
<reference evidence="3" key="1">
    <citation type="journal article" date="2019" name="Int. J. Syst. Evol. Microbiol.">
        <title>Halobacteriovorax valvorus sp. nov., a novel prokaryotic predator isolated from coastal seawater of China.</title>
        <authorList>
            <person name="Chen M.-X."/>
        </authorList>
    </citation>
    <scope>NUCLEOTIDE SEQUENCE [LARGE SCALE GENOMIC DNA]</scope>
    <source>
        <strain evidence="3">BL9</strain>
    </source>
</reference>
<keyword evidence="3" id="KW-1185">Reference proteome</keyword>
<feature type="domain" description="NIF system FeS cluster assembly NifU C-terminal" evidence="1">
    <location>
        <begin position="5"/>
        <end position="70"/>
    </location>
</feature>
<dbReference type="Pfam" id="PF01106">
    <property type="entry name" value="NifU"/>
    <property type="match status" value="1"/>
</dbReference>
<protein>
    <submittedName>
        <fullName evidence="2">NifU family protein</fullName>
    </submittedName>
</protein>
<accession>A0ABY0II88</accession>
<dbReference type="PANTHER" id="PTHR11178">
    <property type="entry name" value="IRON-SULFUR CLUSTER SCAFFOLD PROTEIN NFU-RELATED"/>
    <property type="match status" value="1"/>
</dbReference>
<proteinExistence type="predicted"/>